<gene>
    <name evidence="7" type="ORF">FB567DRAFT_235606</name>
</gene>
<feature type="compositionally biased region" description="Low complexity" evidence="4">
    <location>
        <begin position="326"/>
        <end position="349"/>
    </location>
</feature>
<sequence length="748" mass="82963">MGLLSLSTSRFFLACAAPEIIPTPEAQLDIASASVGLLVKGLEFLMPNIEQSDVMAKVAGGSYRLLTYAIDFWIEHCLLYITSVGDFTAQGLLLEWLARLQDKHDHIIRGLHHTAHVPDADALPSDTEVDRRLHLYAGRPAQTIMRHTLTTRQFVSRGKCENGKDAESSMKQHDPTLFSRLAIEFERIRVHLLSHQTVDSVSPSSLLAFQKSYASITLRCRFPNCLKASEGFSSEQLRDRHEISHVQRIYCRVESCQYHRIGFMTKTGYDKHDRNFHRANLAVLVPPKIRRVGRAQDFRLALRMRTDRTERIETPRDPKSLTALDSPSSSSVGSVSSPPASPPARTAAAKPKFDKFGATLLAREAEAGDLAGVKAAYAAARDELDRSDYAGIAPLQKAALQGHEDVVAFLLEAGCRIDCMSGDGDTPLIDAVENSHLGVIKLLLRNGVDPHHQNKKGKRAIDVLDQEDEDAEEIERELKDAIYRRPMIPKDVSSTLPSQAKSSSRLLYNEYNVETLQEKCGDGDILAVGELINNNIRPNNACGVAAARGGHHDILSMLLASGLNPDPDPAKHPETPMTVAIGRGHIKIIELLLEQDGFDPTRRDWEGKTYFEISGEIQGPWGIEAARLLQPAYIKYYNDSASRAKEGKGKVEALQASPMQSRSSSLRPRQQAHRKRSSSSQRDRSLSPQRVPKKSRLKSGMEIKRRERVVDNNSSLDESEVEVGPPAHKERRLNTGASASPSLRNLLH</sequence>
<dbReference type="InterPro" id="IPR056485">
    <property type="entry name" value="ARM_KRIT1"/>
</dbReference>
<dbReference type="PANTHER" id="PTHR24171">
    <property type="entry name" value="ANKYRIN REPEAT DOMAIN-CONTAINING PROTEIN 39-RELATED"/>
    <property type="match status" value="1"/>
</dbReference>
<dbReference type="SMART" id="SM00248">
    <property type="entry name" value="ANK"/>
    <property type="match status" value="4"/>
</dbReference>
<feature type="signal peptide" evidence="5">
    <location>
        <begin position="1"/>
        <end position="16"/>
    </location>
</feature>
<evidence type="ECO:0000256" key="1">
    <source>
        <dbReference type="ARBA" id="ARBA00022737"/>
    </source>
</evidence>
<dbReference type="InterPro" id="IPR036770">
    <property type="entry name" value="Ankyrin_rpt-contain_sf"/>
</dbReference>
<dbReference type="GO" id="GO:0004842">
    <property type="term" value="F:ubiquitin-protein transferase activity"/>
    <property type="evidence" value="ECO:0007669"/>
    <property type="project" value="TreeGrafter"/>
</dbReference>
<keyword evidence="5" id="KW-0732">Signal</keyword>
<dbReference type="PANTHER" id="PTHR24171:SF8">
    <property type="entry name" value="BRCA1-ASSOCIATED RING DOMAIN PROTEIN 1"/>
    <property type="match status" value="1"/>
</dbReference>
<feature type="domain" description="KRIT1 ARM-repeats" evidence="6">
    <location>
        <begin position="501"/>
        <end position="637"/>
    </location>
</feature>
<name>A0A8K0W2L4_9PLEO</name>
<feature type="region of interest" description="Disordered" evidence="4">
    <location>
        <begin position="648"/>
        <end position="748"/>
    </location>
</feature>
<dbReference type="Proteomes" id="UP000813461">
    <property type="component" value="Unassembled WGS sequence"/>
</dbReference>
<proteinExistence type="predicted"/>
<evidence type="ECO:0000256" key="2">
    <source>
        <dbReference type="ARBA" id="ARBA00023043"/>
    </source>
</evidence>
<organism evidence="7 8">
    <name type="scientific">Paraphoma chrysanthemicola</name>
    <dbReference type="NCBI Taxonomy" id="798071"/>
    <lineage>
        <taxon>Eukaryota</taxon>
        <taxon>Fungi</taxon>
        <taxon>Dikarya</taxon>
        <taxon>Ascomycota</taxon>
        <taxon>Pezizomycotina</taxon>
        <taxon>Dothideomycetes</taxon>
        <taxon>Pleosporomycetidae</taxon>
        <taxon>Pleosporales</taxon>
        <taxon>Pleosporineae</taxon>
        <taxon>Phaeosphaeriaceae</taxon>
        <taxon>Paraphoma</taxon>
    </lineage>
</organism>
<evidence type="ECO:0000256" key="5">
    <source>
        <dbReference type="SAM" id="SignalP"/>
    </source>
</evidence>
<keyword evidence="2 3" id="KW-0040">ANK repeat</keyword>
<keyword evidence="1" id="KW-0677">Repeat</keyword>
<feature type="compositionally biased region" description="Low complexity" evidence="4">
    <location>
        <begin position="654"/>
        <end position="669"/>
    </location>
</feature>
<accession>A0A8K0W2L4</accession>
<dbReference type="OrthoDB" id="194358at2759"/>
<feature type="region of interest" description="Disordered" evidence="4">
    <location>
        <begin position="309"/>
        <end position="349"/>
    </location>
</feature>
<feature type="compositionally biased region" description="Basic and acidic residues" evidence="4">
    <location>
        <begin position="699"/>
        <end position="710"/>
    </location>
</feature>
<comment type="caution">
    <text evidence="7">The sequence shown here is derived from an EMBL/GenBank/DDBJ whole genome shotgun (WGS) entry which is preliminary data.</text>
</comment>
<dbReference type="GO" id="GO:0085020">
    <property type="term" value="P:protein K6-linked ubiquitination"/>
    <property type="evidence" value="ECO:0007669"/>
    <property type="project" value="TreeGrafter"/>
</dbReference>
<dbReference type="Pfam" id="PF12796">
    <property type="entry name" value="Ank_2"/>
    <property type="match status" value="1"/>
</dbReference>
<feature type="compositionally biased region" description="Polar residues" evidence="4">
    <location>
        <begin position="735"/>
        <end position="748"/>
    </location>
</feature>
<evidence type="ECO:0000313" key="8">
    <source>
        <dbReference type="Proteomes" id="UP000813461"/>
    </source>
</evidence>
<dbReference type="SUPFAM" id="SSF48403">
    <property type="entry name" value="Ankyrin repeat"/>
    <property type="match status" value="1"/>
</dbReference>
<dbReference type="Pfam" id="PF24521">
    <property type="entry name" value="Ank_KRIT1"/>
    <property type="match status" value="1"/>
</dbReference>
<dbReference type="InterPro" id="IPR002110">
    <property type="entry name" value="Ankyrin_rpt"/>
</dbReference>
<dbReference type="Gene3D" id="1.25.40.20">
    <property type="entry name" value="Ankyrin repeat-containing domain"/>
    <property type="match status" value="2"/>
</dbReference>
<dbReference type="EMBL" id="JAGMVJ010000003">
    <property type="protein sequence ID" value="KAH7092298.1"/>
    <property type="molecule type" value="Genomic_DNA"/>
</dbReference>
<feature type="chain" id="PRO_5035421484" description="KRIT1 ARM-repeats domain-containing protein" evidence="5">
    <location>
        <begin position="17"/>
        <end position="748"/>
    </location>
</feature>
<evidence type="ECO:0000313" key="7">
    <source>
        <dbReference type="EMBL" id="KAH7092298.1"/>
    </source>
</evidence>
<evidence type="ECO:0000256" key="3">
    <source>
        <dbReference type="PROSITE-ProRule" id="PRU00023"/>
    </source>
</evidence>
<evidence type="ECO:0000259" key="6">
    <source>
        <dbReference type="Pfam" id="PF24521"/>
    </source>
</evidence>
<evidence type="ECO:0000256" key="4">
    <source>
        <dbReference type="SAM" id="MobiDB-lite"/>
    </source>
</evidence>
<keyword evidence="8" id="KW-1185">Reference proteome</keyword>
<protein>
    <recommendedName>
        <fullName evidence="6">KRIT1 ARM-repeats domain-containing protein</fullName>
    </recommendedName>
</protein>
<dbReference type="PROSITE" id="PS50088">
    <property type="entry name" value="ANK_REPEAT"/>
    <property type="match status" value="2"/>
</dbReference>
<reference evidence="7" key="1">
    <citation type="journal article" date="2021" name="Nat. Commun.">
        <title>Genetic determinants of endophytism in the Arabidopsis root mycobiome.</title>
        <authorList>
            <person name="Mesny F."/>
            <person name="Miyauchi S."/>
            <person name="Thiergart T."/>
            <person name="Pickel B."/>
            <person name="Atanasova L."/>
            <person name="Karlsson M."/>
            <person name="Huettel B."/>
            <person name="Barry K.W."/>
            <person name="Haridas S."/>
            <person name="Chen C."/>
            <person name="Bauer D."/>
            <person name="Andreopoulos W."/>
            <person name="Pangilinan J."/>
            <person name="LaButti K."/>
            <person name="Riley R."/>
            <person name="Lipzen A."/>
            <person name="Clum A."/>
            <person name="Drula E."/>
            <person name="Henrissat B."/>
            <person name="Kohler A."/>
            <person name="Grigoriev I.V."/>
            <person name="Martin F.M."/>
            <person name="Hacquard S."/>
        </authorList>
    </citation>
    <scope>NUCLEOTIDE SEQUENCE</scope>
    <source>
        <strain evidence="7">MPI-SDFR-AT-0120</strain>
    </source>
</reference>
<feature type="compositionally biased region" description="Basic and acidic residues" evidence="4">
    <location>
        <begin position="309"/>
        <end position="319"/>
    </location>
</feature>
<dbReference type="AlphaFoldDB" id="A0A8K0W2L4"/>
<feature type="repeat" description="ANK" evidence="3">
    <location>
        <begin position="423"/>
        <end position="455"/>
    </location>
</feature>
<feature type="repeat" description="ANK" evidence="3">
    <location>
        <begin position="390"/>
        <end position="422"/>
    </location>
</feature>
<dbReference type="PROSITE" id="PS50297">
    <property type="entry name" value="ANK_REP_REGION"/>
    <property type="match status" value="2"/>
</dbReference>